<name>A0A212JBD5_9FIRM</name>
<accession>A0A212JBD5</accession>
<dbReference type="AlphaFoldDB" id="A0A212JBD5"/>
<evidence type="ECO:0000313" key="2">
    <source>
        <dbReference type="EMBL" id="SBV96736.1"/>
    </source>
</evidence>
<sequence length="130" mass="15084">MKKTAEQLQAALDREIEYTEKLNKKIDLMREQLKERITIQEHEKAIALLQEKHAQEISKINNRQSQKHNERGAGRRKKATNQVILRVLELRQEGLSQQNISKAIFEEFEIVISRTTVGEIVRGEHGNGTE</sequence>
<dbReference type="EMBL" id="FLUN01000001">
    <property type="protein sequence ID" value="SBV96736.1"/>
    <property type="molecule type" value="Genomic_DNA"/>
</dbReference>
<proteinExistence type="predicted"/>
<reference evidence="2" key="1">
    <citation type="submission" date="2016-04" db="EMBL/GenBank/DDBJ databases">
        <authorList>
            <person name="Evans L.H."/>
            <person name="Alamgir A."/>
            <person name="Owens N."/>
            <person name="Weber N.D."/>
            <person name="Virtaneva K."/>
            <person name="Barbian K."/>
            <person name="Babar A."/>
            <person name="Rosenke K."/>
        </authorList>
    </citation>
    <scope>NUCLEOTIDE SEQUENCE</scope>
    <source>
        <strain evidence="2">86</strain>
    </source>
</reference>
<evidence type="ECO:0000256" key="1">
    <source>
        <dbReference type="SAM" id="MobiDB-lite"/>
    </source>
</evidence>
<feature type="region of interest" description="Disordered" evidence="1">
    <location>
        <begin position="57"/>
        <end position="78"/>
    </location>
</feature>
<protein>
    <submittedName>
        <fullName evidence="2">Uncharacterized protein</fullName>
    </submittedName>
</protein>
<organism evidence="2">
    <name type="scientific">uncultured Eubacteriales bacterium</name>
    <dbReference type="NCBI Taxonomy" id="172733"/>
    <lineage>
        <taxon>Bacteria</taxon>
        <taxon>Bacillati</taxon>
        <taxon>Bacillota</taxon>
        <taxon>Clostridia</taxon>
        <taxon>Eubacteriales</taxon>
        <taxon>environmental samples</taxon>
    </lineage>
</organism>
<gene>
    <name evidence="2" type="ORF">KL86CLO1_10818</name>
</gene>